<protein>
    <recommendedName>
        <fullName evidence="5">Endopeptidase</fullName>
    </recommendedName>
</protein>
<evidence type="ECO:0008006" key="5">
    <source>
        <dbReference type="Google" id="ProtNLM"/>
    </source>
</evidence>
<gene>
    <name evidence="3" type="ORF">ACFQND_19420</name>
</gene>
<sequence>MNVSKLKPAATAVVALSVLLALGACGKKVDDATTAPMTPAPVSSTPADAPSPGPATGTTPDSGNAMNSGNMGSGSAMPPPTAPASASTN</sequence>
<evidence type="ECO:0000256" key="1">
    <source>
        <dbReference type="SAM" id="MobiDB-lite"/>
    </source>
</evidence>
<dbReference type="EMBL" id="JBHSRS010000083">
    <property type="protein sequence ID" value="MFC6283402.1"/>
    <property type="molecule type" value="Genomic_DNA"/>
</dbReference>
<evidence type="ECO:0000256" key="2">
    <source>
        <dbReference type="SAM" id="SignalP"/>
    </source>
</evidence>
<dbReference type="RefSeq" id="WP_371438029.1">
    <property type="nucleotide sequence ID" value="NZ_JBHSRS010000083.1"/>
</dbReference>
<proteinExistence type="predicted"/>
<keyword evidence="4" id="KW-1185">Reference proteome</keyword>
<feature type="signal peptide" evidence="2">
    <location>
        <begin position="1"/>
        <end position="23"/>
    </location>
</feature>
<comment type="caution">
    <text evidence="3">The sequence shown here is derived from an EMBL/GenBank/DDBJ whole genome shotgun (WGS) entry which is preliminary data.</text>
</comment>
<evidence type="ECO:0000313" key="4">
    <source>
        <dbReference type="Proteomes" id="UP001596270"/>
    </source>
</evidence>
<keyword evidence="2" id="KW-0732">Signal</keyword>
<reference evidence="4" key="1">
    <citation type="journal article" date="2019" name="Int. J. Syst. Evol. Microbiol.">
        <title>The Global Catalogue of Microorganisms (GCM) 10K type strain sequencing project: providing services to taxonomists for standard genome sequencing and annotation.</title>
        <authorList>
            <consortium name="The Broad Institute Genomics Platform"/>
            <consortium name="The Broad Institute Genome Sequencing Center for Infectious Disease"/>
            <person name="Wu L."/>
            <person name="Ma J."/>
        </authorList>
    </citation>
    <scope>NUCLEOTIDE SEQUENCE [LARGE SCALE GENOMIC DNA]</scope>
    <source>
        <strain evidence="4">CCUG 39402</strain>
    </source>
</reference>
<evidence type="ECO:0000313" key="3">
    <source>
        <dbReference type="EMBL" id="MFC6283402.1"/>
    </source>
</evidence>
<feature type="region of interest" description="Disordered" evidence="1">
    <location>
        <begin position="30"/>
        <end position="89"/>
    </location>
</feature>
<dbReference type="Proteomes" id="UP001596270">
    <property type="component" value="Unassembled WGS sequence"/>
</dbReference>
<organism evidence="3 4">
    <name type="scientific">Polaromonas aquatica</name>
    <dbReference type="NCBI Taxonomy" id="332657"/>
    <lineage>
        <taxon>Bacteria</taxon>
        <taxon>Pseudomonadati</taxon>
        <taxon>Pseudomonadota</taxon>
        <taxon>Betaproteobacteria</taxon>
        <taxon>Burkholderiales</taxon>
        <taxon>Comamonadaceae</taxon>
        <taxon>Polaromonas</taxon>
    </lineage>
</organism>
<name>A0ABW1U2Y1_9BURK</name>
<accession>A0ABW1U2Y1</accession>
<dbReference type="PROSITE" id="PS51257">
    <property type="entry name" value="PROKAR_LIPOPROTEIN"/>
    <property type="match status" value="1"/>
</dbReference>
<feature type="compositionally biased region" description="Low complexity" evidence="1">
    <location>
        <begin position="43"/>
        <end position="76"/>
    </location>
</feature>
<feature type="chain" id="PRO_5046990118" description="Endopeptidase" evidence="2">
    <location>
        <begin position="24"/>
        <end position="89"/>
    </location>
</feature>